<reference evidence="1 2" key="1">
    <citation type="submission" date="2018-02" db="EMBL/GenBank/DDBJ databases">
        <title>Comparative genomes isolates from brazilian mangrove.</title>
        <authorList>
            <person name="Araujo J.E."/>
            <person name="Taketani R.G."/>
            <person name="Silva M.C.P."/>
            <person name="Loureco M.V."/>
            <person name="Andreote F.D."/>
        </authorList>
    </citation>
    <scope>NUCLEOTIDE SEQUENCE [LARGE SCALE GENOMIC DNA]</scope>
    <source>
        <strain evidence="1 2">HEX-2 MGV</strain>
    </source>
</reference>
<comment type="caution">
    <text evidence="1">The sequence shown here is derived from an EMBL/GenBank/DDBJ whole genome shotgun (WGS) entry which is preliminary data.</text>
</comment>
<organism evidence="1 2">
    <name type="scientific">Blastopirellula marina</name>
    <dbReference type="NCBI Taxonomy" id="124"/>
    <lineage>
        <taxon>Bacteria</taxon>
        <taxon>Pseudomonadati</taxon>
        <taxon>Planctomycetota</taxon>
        <taxon>Planctomycetia</taxon>
        <taxon>Pirellulales</taxon>
        <taxon>Pirellulaceae</taxon>
        <taxon>Blastopirellula</taxon>
    </lineage>
</organism>
<dbReference type="EMBL" id="PUIA01000026">
    <property type="protein sequence ID" value="PQO35629.1"/>
    <property type="molecule type" value="Genomic_DNA"/>
</dbReference>
<dbReference type="AlphaFoldDB" id="A0A2S8FTX5"/>
<sequence>MVEIIDADGLWYVTESNARYKCLPYEACFSVPAMYTFLARGEVQVYDEAMGTVGEFEKLDGEVAVYRVPLAEKDRGMLYAVYEQMLNAMAIAPEPNPELEEKLKGYRDFLDNGTQVRINTRTGVIEQAGAMKNIFRVKSFQKLRVVSPKTFDVSGTTWEDRTGRLLGEDDDLSEVILIQHNPATEPGSEGGDKETVMLNRKTGVMRRVPFAHGAIISASLSADHQYCFLTGLLPYEGRIGVFAIDLETQEHFRLGSDAILRGMNLVAEVSPDDSFVAVLQIDYEAGPLKFGLHLIDVETGDSMKIGESQDMTDLDWLPDSSGLVFTLREHDWQLDKSTSFVCRMNLDGEVTRLCRGQQPQLLAASGRILFKGDEDLWYTCDLEGKDHQKVGDGLAKFGAPSADNEGKQVLMMKSGGPKGSRPYVVDVETGDARPVEVGSGVWARPRW</sequence>
<dbReference type="Proteomes" id="UP000240009">
    <property type="component" value="Unassembled WGS sequence"/>
</dbReference>
<dbReference type="InterPro" id="IPR011042">
    <property type="entry name" value="6-blade_b-propeller_TolB-like"/>
</dbReference>
<protein>
    <submittedName>
        <fullName evidence="1">Uncharacterized protein</fullName>
    </submittedName>
</protein>
<dbReference type="Gene3D" id="2.120.10.30">
    <property type="entry name" value="TolB, C-terminal domain"/>
    <property type="match status" value="1"/>
</dbReference>
<evidence type="ECO:0000313" key="2">
    <source>
        <dbReference type="Proteomes" id="UP000240009"/>
    </source>
</evidence>
<name>A0A2S8FTX5_9BACT</name>
<accession>A0A2S8FTX5</accession>
<evidence type="ECO:0000313" key="1">
    <source>
        <dbReference type="EMBL" id="PQO35629.1"/>
    </source>
</evidence>
<gene>
    <name evidence="1" type="ORF">C5Y96_08175</name>
</gene>
<dbReference type="SUPFAM" id="SSF69304">
    <property type="entry name" value="Tricorn protease N-terminal domain"/>
    <property type="match status" value="1"/>
</dbReference>
<proteinExistence type="predicted"/>